<evidence type="ECO:0000313" key="4">
    <source>
        <dbReference type="EMBL" id="GAA3550763.1"/>
    </source>
</evidence>
<feature type="domain" description="CBS" evidence="3">
    <location>
        <begin position="75"/>
        <end position="130"/>
    </location>
</feature>
<dbReference type="Pfam" id="PF00571">
    <property type="entry name" value="CBS"/>
    <property type="match status" value="2"/>
</dbReference>
<dbReference type="PROSITE" id="PS51371">
    <property type="entry name" value="CBS"/>
    <property type="match status" value="2"/>
</dbReference>
<accession>A0ABP6WGT3</accession>
<name>A0ABP6WGT3_9GAMM</name>
<keyword evidence="1 2" id="KW-0129">CBS domain</keyword>
<reference evidence="5" key="1">
    <citation type="journal article" date="2019" name="Int. J. Syst. Evol. Microbiol.">
        <title>The Global Catalogue of Microorganisms (GCM) 10K type strain sequencing project: providing services to taxonomists for standard genome sequencing and annotation.</title>
        <authorList>
            <consortium name="The Broad Institute Genomics Platform"/>
            <consortium name="The Broad Institute Genome Sequencing Center for Infectious Disease"/>
            <person name="Wu L."/>
            <person name="Ma J."/>
        </authorList>
    </citation>
    <scope>NUCLEOTIDE SEQUENCE [LARGE SCALE GENOMIC DNA]</scope>
    <source>
        <strain evidence="5">JCM 17110</strain>
    </source>
</reference>
<evidence type="ECO:0000256" key="1">
    <source>
        <dbReference type="ARBA" id="ARBA00023122"/>
    </source>
</evidence>
<dbReference type="Gene3D" id="3.10.580.10">
    <property type="entry name" value="CBS-domain"/>
    <property type="match status" value="1"/>
</dbReference>
<dbReference type="Proteomes" id="UP001500795">
    <property type="component" value="Unassembled WGS sequence"/>
</dbReference>
<evidence type="ECO:0000256" key="2">
    <source>
        <dbReference type="PROSITE-ProRule" id="PRU00703"/>
    </source>
</evidence>
<dbReference type="RefSeq" id="WP_344960013.1">
    <property type="nucleotide sequence ID" value="NZ_BAABCX010000008.1"/>
</dbReference>
<comment type="caution">
    <text evidence="4">The sequence shown here is derived from an EMBL/GenBank/DDBJ whole genome shotgun (WGS) entry which is preliminary data.</text>
</comment>
<dbReference type="InterPro" id="IPR046342">
    <property type="entry name" value="CBS_dom_sf"/>
</dbReference>
<proteinExistence type="predicted"/>
<dbReference type="InterPro" id="IPR044729">
    <property type="entry name" value="CBS_bac"/>
</dbReference>
<dbReference type="EMBL" id="BAABCX010000008">
    <property type="protein sequence ID" value="GAA3550763.1"/>
    <property type="molecule type" value="Genomic_DNA"/>
</dbReference>
<organism evidence="4 5">
    <name type="scientific">Zobellella aerophila</name>
    <dbReference type="NCBI Taxonomy" id="870480"/>
    <lineage>
        <taxon>Bacteria</taxon>
        <taxon>Pseudomonadati</taxon>
        <taxon>Pseudomonadota</taxon>
        <taxon>Gammaproteobacteria</taxon>
        <taxon>Aeromonadales</taxon>
        <taxon>Aeromonadaceae</taxon>
        <taxon>Zobellella</taxon>
    </lineage>
</organism>
<evidence type="ECO:0000259" key="3">
    <source>
        <dbReference type="PROSITE" id="PS51371"/>
    </source>
</evidence>
<dbReference type="InterPro" id="IPR000644">
    <property type="entry name" value="CBS_dom"/>
</dbReference>
<dbReference type="SMART" id="SM00116">
    <property type="entry name" value="CBS"/>
    <property type="match status" value="2"/>
</dbReference>
<dbReference type="InterPro" id="IPR051257">
    <property type="entry name" value="Diverse_CBS-Domain"/>
</dbReference>
<gene>
    <name evidence="4" type="ORF">GCM10022394_33670</name>
</gene>
<dbReference type="CDD" id="cd04629">
    <property type="entry name" value="CBS_pair_bac"/>
    <property type="match status" value="1"/>
</dbReference>
<keyword evidence="5" id="KW-1185">Reference proteome</keyword>
<evidence type="ECO:0000313" key="5">
    <source>
        <dbReference type="Proteomes" id="UP001500795"/>
    </source>
</evidence>
<sequence>MAQVNEIMRHSLPLLTADMSISEALDRMLESGLSGLPVVDVQRHIVGFLSEQDCIPKLINANYYCDNRAKVSDVMRSTPMTVAPDTDVFELARMMGGAKPKLYPVVQGKKVIGIVTRQQVMRFLNHQLKTCLMTY</sequence>
<dbReference type="PANTHER" id="PTHR43080:SF26">
    <property type="entry name" value="REGULATORY PROTEIN"/>
    <property type="match status" value="1"/>
</dbReference>
<dbReference type="SUPFAM" id="SSF54631">
    <property type="entry name" value="CBS-domain pair"/>
    <property type="match status" value="1"/>
</dbReference>
<feature type="domain" description="CBS" evidence="3">
    <location>
        <begin position="8"/>
        <end position="67"/>
    </location>
</feature>
<dbReference type="PANTHER" id="PTHR43080">
    <property type="entry name" value="CBS DOMAIN-CONTAINING PROTEIN CBSX3, MITOCHONDRIAL"/>
    <property type="match status" value="1"/>
</dbReference>
<protein>
    <submittedName>
        <fullName evidence="4">CBS domain-containing protein</fullName>
    </submittedName>
</protein>